<comment type="caution">
    <text evidence="2">The sequence shown here is derived from an EMBL/GenBank/DDBJ whole genome shotgun (WGS) entry which is preliminary data.</text>
</comment>
<dbReference type="EMBL" id="LNQE01000880">
    <property type="protein sequence ID" value="KUG23902.1"/>
    <property type="molecule type" value="Genomic_DNA"/>
</dbReference>
<name>A0A0W8FT64_9ZZZZ</name>
<keyword evidence="1" id="KW-1133">Transmembrane helix</keyword>
<dbReference type="AlphaFoldDB" id="A0A0W8FT64"/>
<keyword evidence="1" id="KW-0472">Membrane</keyword>
<gene>
    <name evidence="2" type="ORF">ASZ90_006306</name>
</gene>
<organism evidence="2">
    <name type="scientific">hydrocarbon metagenome</name>
    <dbReference type="NCBI Taxonomy" id="938273"/>
    <lineage>
        <taxon>unclassified sequences</taxon>
        <taxon>metagenomes</taxon>
        <taxon>ecological metagenomes</taxon>
    </lineage>
</organism>
<keyword evidence="1" id="KW-0812">Transmembrane</keyword>
<evidence type="ECO:0000313" key="2">
    <source>
        <dbReference type="EMBL" id="KUG23902.1"/>
    </source>
</evidence>
<proteinExistence type="predicted"/>
<accession>A0A0W8FT64</accession>
<feature type="transmembrane region" description="Helical" evidence="1">
    <location>
        <begin position="23"/>
        <end position="46"/>
    </location>
</feature>
<sequence length="48" mass="5713">MPWKKAIDIIIVYLSTEPQYENLINILCSGSVFLCFYIKVIFRFILKK</sequence>
<evidence type="ECO:0000256" key="1">
    <source>
        <dbReference type="SAM" id="Phobius"/>
    </source>
</evidence>
<reference evidence="2" key="1">
    <citation type="journal article" date="2015" name="Proc. Natl. Acad. Sci. U.S.A.">
        <title>Networks of energetic and metabolic interactions define dynamics in microbial communities.</title>
        <authorList>
            <person name="Embree M."/>
            <person name="Liu J.K."/>
            <person name="Al-Bassam M.M."/>
            <person name="Zengler K."/>
        </authorList>
    </citation>
    <scope>NUCLEOTIDE SEQUENCE</scope>
</reference>
<protein>
    <submittedName>
        <fullName evidence="2">Uncharacterized protein</fullName>
    </submittedName>
</protein>